<feature type="transmembrane region" description="Helical" evidence="2">
    <location>
        <begin position="12"/>
        <end position="35"/>
    </location>
</feature>
<dbReference type="AlphaFoldDB" id="A0A9P5U0J0"/>
<keyword evidence="2" id="KW-0472">Membrane</keyword>
<comment type="caution">
    <text evidence="3">The sequence shown here is derived from an EMBL/GenBank/DDBJ whole genome shotgun (WGS) entry which is preliminary data.</text>
</comment>
<evidence type="ECO:0000313" key="4">
    <source>
        <dbReference type="Proteomes" id="UP000772434"/>
    </source>
</evidence>
<organism evidence="3 4">
    <name type="scientific">Rhodocollybia butyracea</name>
    <dbReference type="NCBI Taxonomy" id="206335"/>
    <lineage>
        <taxon>Eukaryota</taxon>
        <taxon>Fungi</taxon>
        <taxon>Dikarya</taxon>
        <taxon>Basidiomycota</taxon>
        <taxon>Agaricomycotina</taxon>
        <taxon>Agaricomycetes</taxon>
        <taxon>Agaricomycetidae</taxon>
        <taxon>Agaricales</taxon>
        <taxon>Marasmiineae</taxon>
        <taxon>Omphalotaceae</taxon>
        <taxon>Rhodocollybia</taxon>
    </lineage>
</organism>
<feature type="transmembrane region" description="Helical" evidence="2">
    <location>
        <begin position="258"/>
        <end position="280"/>
    </location>
</feature>
<dbReference type="OrthoDB" id="2751465at2759"/>
<feature type="compositionally biased region" description="Polar residues" evidence="1">
    <location>
        <begin position="356"/>
        <end position="367"/>
    </location>
</feature>
<protein>
    <submittedName>
        <fullName evidence="3">Uncharacterized protein</fullName>
    </submittedName>
</protein>
<sequence>MVRETTDDVAQPMFFITANFIGTFLEVLVYGAYVATFIRHVRVLVLRRRKLPPRTFVYLSTASFLLFVVATTTIVGDLIFATHIVKNPTEPIDFSGYGKSHSLNSGCTLMSLMISDAFLLYRSYILYNSRIRVVALPLLVFVVECGIGIWSVISLTQKLNDVDPWTDHTPGRLTLPENIFGFISASLNIMCTSNAIFFLLSEQHDLPEESKGLIIACMWRSNRRLLATGVSNLQLPKTYIQVGAIIVNSGMFQNTLALISRFEMTLVAAIYIVWLLSVFVTSTTSSTVCEVFAAPFVCVTALIFSTIIVSASRPPSLESEFQISTISFIPRAFSQDSMPSIDLSATDMLEAGVQPAESSSLDRSTIGVSPKETV</sequence>
<accession>A0A9P5U0J0</accession>
<name>A0A9P5U0J0_9AGAR</name>
<keyword evidence="4" id="KW-1185">Reference proteome</keyword>
<evidence type="ECO:0000256" key="2">
    <source>
        <dbReference type="SAM" id="Phobius"/>
    </source>
</evidence>
<evidence type="ECO:0000256" key="1">
    <source>
        <dbReference type="SAM" id="MobiDB-lite"/>
    </source>
</evidence>
<feature type="region of interest" description="Disordered" evidence="1">
    <location>
        <begin position="353"/>
        <end position="374"/>
    </location>
</feature>
<proteinExistence type="predicted"/>
<dbReference type="Proteomes" id="UP000772434">
    <property type="component" value="Unassembled WGS sequence"/>
</dbReference>
<feature type="transmembrane region" description="Helical" evidence="2">
    <location>
        <begin position="292"/>
        <end position="311"/>
    </location>
</feature>
<dbReference type="EMBL" id="JADNRY010000187">
    <property type="protein sequence ID" value="KAF9061891.1"/>
    <property type="molecule type" value="Genomic_DNA"/>
</dbReference>
<feature type="transmembrane region" description="Helical" evidence="2">
    <location>
        <begin position="179"/>
        <end position="200"/>
    </location>
</feature>
<feature type="transmembrane region" description="Helical" evidence="2">
    <location>
        <begin position="133"/>
        <end position="153"/>
    </location>
</feature>
<evidence type="ECO:0000313" key="3">
    <source>
        <dbReference type="EMBL" id="KAF9061891.1"/>
    </source>
</evidence>
<reference evidence="3" key="1">
    <citation type="submission" date="2020-11" db="EMBL/GenBank/DDBJ databases">
        <authorList>
            <consortium name="DOE Joint Genome Institute"/>
            <person name="Ahrendt S."/>
            <person name="Riley R."/>
            <person name="Andreopoulos W."/>
            <person name="Labutti K."/>
            <person name="Pangilinan J."/>
            <person name="Ruiz-Duenas F.J."/>
            <person name="Barrasa J.M."/>
            <person name="Sanchez-Garcia M."/>
            <person name="Camarero S."/>
            <person name="Miyauchi S."/>
            <person name="Serrano A."/>
            <person name="Linde D."/>
            <person name="Babiker R."/>
            <person name="Drula E."/>
            <person name="Ayuso-Fernandez I."/>
            <person name="Pacheco R."/>
            <person name="Padilla G."/>
            <person name="Ferreira P."/>
            <person name="Barriuso J."/>
            <person name="Kellner H."/>
            <person name="Castanera R."/>
            <person name="Alfaro M."/>
            <person name="Ramirez L."/>
            <person name="Pisabarro A.G."/>
            <person name="Kuo A."/>
            <person name="Tritt A."/>
            <person name="Lipzen A."/>
            <person name="He G."/>
            <person name="Yan M."/>
            <person name="Ng V."/>
            <person name="Cullen D."/>
            <person name="Martin F."/>
            <person name="Rosso M.-N."/>
            <person name="Henrissat B."/>
            <person name="Hibbett D."/>
            <person name="Martinez A.T."/>
            <person name="Grigoriev I.V."/>
        </authorList>
    </citation>
    <scope>NUCLEOTIDE SEQUENCE</scope>
    <source>
        <strain evidence="3">AH 40177</strain>
    </source>
</reference>
<keyword evidence="2" id="KW-1133">Transmembrane helix</keyword>
<keyword evidence="2" id="KW-0812">Transmembrane</keyword>
<feature type="transmembrane region" description="Helical" evidence="2">
    <location>
        <begin position="56"/>
        <end position="81"/>
    </location>
</feature>
<feature type="transmembrane region" description="Helical" evidence="2">
    <location>
        <begin position="101"/>
        <end position="121"/>
    </location>
</feature>
<gene>
    <name evidence="3" type="ORF">BDP27DRAFT_1451987</name>
</gene>